<name>A0AAU7XFK6_9HYPH</name>
<dbReference type="CDD" id="cd00198">
    <property type="entry name" value="vWFA"/>
    <property type="match status" value="1"/>
</dbReference>
<evidence type="ECO:0000259" key="5">
    <source>
        <dbReference type="PROSITE" id="PS50234"/>
    </source>
</evidence>
<evidence type="ECO:0000313" key="6">
    <source>
        <dbReference type="EMBL" id="XBY45481.1"/>
    </source>
</evidence>
<protein>
    <submittedName>
        <fullName evidence="6">VWA domain-containing protein</fullName>
    </submittedName>
</protein>
<evidence type="ECO:0000256" key="4">
    <source>
        <dbReference type="SAM" id="SignalP"/>
    </source>
</evidence>
<evidence type="ECO:0000256" key="2">
    <source>
        <dbReference type="ARBA" id="ARBA00022525"/>
    </source>
</evidence>
<sequence length="387" mass="41486">MNRFILIAGLIAAGFAAASARAETPAPGANVSEVEALAKARPAPGLPNRIEVAFVLDTTGSMGGLIDGAKRKIWAIADEIRKQNPNAEIRIGLVAYRDRGDVYVTDKTDLTSDISAVYGKLIQVQAVGGGDWPESVNEALAVAVNRLGWNKGADTRRIVFLVGDAPPHMDYAQDVPFTDTLKIAEREGIVVNAVQAGNAKDTELIWRTIADLGHGRYLPIPQTGGVVVIETPYDQQILKLQIELQRTVIPYGSLKQQSMVREKVGVAAAAPAPAASDMASYSVRTAKPAERKVVTGEGDLVADVAAGRAKVEEIKTEDLPPELKALAPAARQAEIDKHLATRKALQGDLEKLVAQRDGFIAEARAKQPRGTDGFDRVVEAVIRDQIR</sequence>
<dbReference type="PROSITE" id="PS50234">
    <property type="entry name" value="VWFA"/>
    <property type="match status" value="1"/>
</dbReference>
<dbReference type="InterPro" id="IPR056861">
    <property type="entry name" value="HMCN1-like_VWA"/>
</dbReference>
<dbReference type="PANTHER" id="PTHR47763">
    <property type="entry name" value="ALPHA-PROTEIN KINASE VWKA"/>
    <property type="match status" value="1"/>
</dbReference>
<proteinExistence type="predicted"/>
<dbReference type="Pfam" id="PF25106">
    <property type="entry name" value="VWA_4"/>
    <property type="match status" value="1"/>
</dbReference>
<dbReference type="InterPro" id="IPR052969">
    <property type="entry name" value="Thr-specific_kinase-like"/>
</dbReference>
<dbReference type="KEGG" id="mflg:ABS361_04135"/>
<dbReference type="SUPFAM" id="SSF53300">
    <property type="entry name" value="vWA-like"/>
    <property type="match status" value="1"/>
</dbReference>
<organism evidence="6">
    <name type="scientific">Methyloraptor flagellatus</name>
    <dbReference type="NCBI Taxonomy" id="3162530"/>
    <lineage>
        <taxon>Bacteria</taxon>
        <taxon>Pseudomonadati</taxon>
        <taxon>Pseudomonadota</taxon>
        <taxon>Alphaproteobacteria</taxon>
        <taxon>Hyphomicrobiales</taxon>
        <taxon>Ancalomicrobiaceae</taxon>
        <taxon>Methyloraptor</taxon>
    </lineage>
</organism>
<keyword evidence="3 4" id="KW-0732">Signal</keyword>
<dbReference type="EMBL" id="CP158568">
    <property type="protein sequence ID" value="XBY45481.1"/>
    <property type="molecule type" value="Genomic_DNA"/>
</dbReference>
<evidence type="ECO:0000256" key="3">
    <source>
        <dbReference type="ARBA" id="ARBA00022729"/>
    </source>
</evidence>
<dbReference type="GO" id="GO:0005737">
    <property type="term" value="C:cytoplasm"/>
    <property type="evidence" value="ECO:0007669"/>
    <property type="project" value="TreeGrafter"/>
</dbReference>
<gene>
    <name evidence="6" type="ORF">ABS361_04135</name>
</gene>
<dbReference type="InterPro" id="IPR036465">
    <property type="entry name" value="vWFA_dom_sf"/>
</dbReference>
<feature type="domain" description="VWFA" evidence="5">
    <location>
        <begin position="51"/>
        <end position="237"/>
    </location>
</feature>
<evidence type="ECO:0000256" key="1">
    <source>
        <dbReference type="ARBA" id="ARBA00004613"/>
    </source>
</evidence>
<feature type="chain" id="PRO_5043324929" evidence="4">
    <location>
        <begin position="23"/>
        <end position="387"/>
    </location>
</feature>
<dbReference type="AlphaFoldDB" id="A0AAU7XFK6"/>
<dbReference type="RefSeq" id="WP_407050574.1">
    <property type="nucleotide sequence ID" value="NZ_CP158568.1"/>
</dbReference>
<feature type="signal peptide" evidence="4">
    <location>
        <begin position="1"/>
        <end position="22"/>
    </location>
</feature>
<accession>A0AAU7XFK6</accession>
<keyword evidence="2" id="KW-0964">Secreted</keyword>
<dbReference type="GO" id="GO:0004674">
    <property type="term" value="F:protein serine/threonine kinase activity"/>
    <property type="evidence" value="ECO:0007669"/>
    <property type="project" value="TreeGrafter"/>
</dbReference>
<dbReference type="SMART" id="SM00327">
    <property type="entry name" value="VWA"/>
    <property type="match status" value="1"/>
</dbReference>
<dbReference type="Gene3D" id="3.40.50.410">
    <property type="entry name" value="von Willebrand factor, type A domain"/>
    <property type="match status" value="1"/>
</dbReference>
<reference evidence="6" key="1">
    <citation type="submission" date="2024-06" db="EMBL/GenBank/DDBJ databases">
        <title>Methylostella associata gen. nov., sp. nov., a novel Ancalomicrobiaceae-affiliated facultatively methylotrophic bacteria that feed on methanotrophs of the genus Methylococcus.</title>
        <authorList>
            <person name="Saltykova V."/>
            <person name="Danilova O.V."/>
            <person name="Oshkin I.Y."/>
            <person name="Belova S.E."/>
            <person name="Pimenov N.V."/>
            <person name="Dedysh S.N."/>
        </authorList>
    </citation>
    <scope>NUCLEOTIDE SEQUENCE</scope>
    <source>
        <strain evidence="6">S20</strain>
    </source>
</reference>
<dbReference type="PANTHER" id="PTHR47763:SF1">
    <property type="entry name" value="DUF659 DOMAIN-CONTAINING PROTEIN"/>
    <property type="match status" value="1"/>
</dbReference>
<comment type="subcellular location">
    <subcellularLocation>
        <location evidence="1">Secreted</location>
    </subcellularLocation>
</comment>
<dbReference type="InterPro" id="IPR002035">
    <property type="entry name" value="VWF_A"/>
</dbReference>